<dbReference type="InterPro" id="IPR050834">
    <property type="entry name" value="Glycosyltransf_2"/>
</dbReference>
<dbReference type="PANTHER" id="PTHR43685">
    <property type="entry name" value="GLYCOSYLTRANSFERASE"/>
    <property type="match status" value="1"/>
</dbReference>
<gene>
    <name evidence="2" type="ORF">B9Q17_03740</name>
</gene>
<protein>
    <recommendedName>
        <fullName evidence="1">Glycosyltransferase 2-like domain-containing protein</fullName>
    </recommendedName>
</protein>
<accession>A0A7Z1INX0</accession>
<dbReference type="Gene3D" id="3.90.550.10">
    <property type="entry name" value="Spore Coat Polysaccharide Biosynthesis Protein SpsA, Chain A"/>
    <property type="match status" value="1"/>
</dbReference>
<dbReference type="InterPro" id="IPR029044">
    <property type="entry name" value="Nucleotide-diphossugar_trans"/>
</dbReference>
<feature type="domain" description="Glycosyltransferase 2-like" evidence="1">
    <location>
        <begin position="9"/>
        <end position="161"/>
    </location>
</feature>
<sequence>MSTEPPLISVIIPTFNCYSTLRSAIESALSQTYKNIEVIVIDDGSSDETPSIISSYINSIIYIKQENRGVAEARNVGVRSSNGEWIAFLDADDIWDENKLERQFSKMNDEGNSWSYTDTRFVGGVNSGRLDSEFTKKHTGSVFNELLTNNFISTSTVLLKKSKFHNAGGFDTTLPAIEDWELWVRISSKNAVSYVDQPLTTYRVHKKSTSRNTRKVLPYHLKAISVIFSKNQLNKKQRKFIKKAKSNSYTICSYISEEENDHAFSLYCAIKSFINCPRSLKCILRIIRTSSNLITKSK</sequence>
<evidence type="ECO:0000313" key="2">
    <source>
        <dbReference type="EMBL" id="OZC37242.1"/>
    </source>
</evidence>
<dbReference type="Pfam" id="PF00535">
    <property type="entry name" value="Glycos_transf_2"/>
    <property type="match status" value="1"/>
</dbReference>
<evidence type="ECO:0000313" key="3">
    <source>
        <dbReference type="Proteomes" id="UP000216984"/>
    </source>
</evidence>
<dbReference type="RefSeq" id="WP_094624108.1">
    <property type="nucleotide sequence ID" value="NZ_NEFY01000002.1"/>
</dbReference>
<dbReference type="InterPro" id="IPR001173">
    <property type="entry name" value="Glyco_trans_2-like"/>
</dbReference>
<dbReference type="Proteomes" id="UP000216984">
    <property type="component" value="Unassembled WGS sequence"/>
</dbReference>
<reference evidence="2 3" key="1">
    <citation type="submission" date="2017-06" db="EMBL/GenBank/DDBJ databases">
        <title>Draft genome sequence of the halophilic bacterium Marinobacter vinifirmus FB1.</title>
        <authorList>
            <person name="Stepanov V.G."/>
            <person name="Roberts D.J."/>
            <person name="Fox G.E."/>
        </authorList>
    </citation>
    <scope>NUCLEOTIDE SEQUENCE [LARGE SCALE GENOMIC DNA]</scope>
    <source>
        <strain evidence="2 3">FB1</strain>
    </source>
</reference>
<dbReference type="CDD" id="cd00761">
    <property type="entry name" value="Glyco_tranf_GTA_type"/>
    <property type="match status" value="1"/>
</dbReference>
<dbReference type="EMBL" id="NEFY01000002">
    <property type="protein sequence ID" value="OZC37242.1"/>
    <property type="molecule type" value="Genomic_DNA"/>
</dbReference>
<keyword evidence="3" id="KW-1185">Reference proteome</keyword>
<comment type="caution">
    <text evidence="2">The sequence shown here is derived from an EMBL/GenBank/DDBJ whole genome shotgun (WGS) entry which is preliminary data.</text>
</comment>
<evidence type="ECO:0000259" key="1">
    <source>
        <dbReference type="Pfam" id="PF00535"/>
    </source>
</evidence>
<dbReference type="SUPFAM" id="SSF53448">
    <property type="entry name" value="Nucleotide-diphospho-sugar transferases"/>
    <property type="match status" value="1"/>
</dbReference>
<proteinExistence type="predicted"/>
<name>A0A7Z1INX0_9GAMM</name>
<organism evidence="2 3">
    <name type="scientific">Marinobacter vinifirmus</name>
    <dbReference type="NCBI Taxonomy" id="355591"/>
    <lineage>
        <taxon>Bacteria</taxon>
        <taxon>Pseudomonadati</taxon>
        <taxon>Pseudomonadota</taxon>
        <taxon>Gammaproteobacteria</taxon>
        <taxon>Pseudomonadales</taxon>
        <taxon>Marinobacteraceae</taxon>
        <taxon>Marinobacter</taxon>
    </lineage>
</organism>
<dbReference type="PANTHER" id="PTHR43685:SF11">
    <property type="entry name" value="GLYCOSYLTRANSFERASE TAGX-RELATED"/>
    <property type="match status" value="1"/>
</dbReference>
<dbReference type="AlphaFoldDB" id="A0A7Z1INX0"/>